<evidence type="ECO:0000256" key="1">
    <source>
        <dbReference type="ARBA" id="ARBA00004370"/>
    </source>
</evidence>
<evidence type="ECO:0000256" key="4">
    <source>
        <dbReference type="ARBA" id="ARBA00022777"/>
    </source>
</evidence>
<feature type="transmembrane region" description="Helical" evidence="6">
    <location>
        <begin position="163"/>
        <end position="188"/>
    </location>
</feature>
<proteinExistence type="predicted"/>
<dbReference type="Proteomes" id="UP000076574">
    <property type="component" value="Unassembled WGS sequence"/>
</dbReference>
<evidence type="ECO:0000256" key="3">
    <source>
        <dbReference type="ARBA" id="ARBA00022679"/>
    </source>
</evidence>
<protein>
    <submittedName>
        <fullName evidence="8">Histidine kinase</fullName>
    </submittedName>
</protein>
<name>A0A163YA25_9BRAD</name>
<dbReference type="Pfam" id="PF07730">
    <property type="entry name" value="HisKA_3"/>
    <property type="match status" value="1"/>
</dbReference>
<evidence type="ECO:0000313" key="9">
    <source>
        <dbReference type="Proteomes" id="UP000076574"/>
    </source>
</evidence>
<dbReference type="CDD" id="cd06225">
    <property type="entry name" value="HAMP"/>
    <property type="match status" value="1"/>
</dbReference>
<dbReference type="Pfam" id="PF02518">
    <property type="entry name" value="HATPase_c"/>
    <property type="match status" value="1"/>
</dbReference>
<dbReference type="InterPro" id="IPR036890">
    <property type="entry name" value="HATPase_C_sf"/>
</dbReference>
<dbReference type="SUPFAM" id="SSF55874">
    <property type="entry name" value="ATPase domain of HSP90 chaperone/DNA topoisomerase II/histidine kinase"/>
    <property type="match status" value="1"/>
</dbReference>
<keyword evidence="6" id="KW-1133">Transmembrane helix</keyword>
<keyword evidence="6" id="KW-0812">Transmembrane</keyword>
<dbReference type="AlphaFoldDB" id="A0A163YA25"/>
<reference evidence="8 9" key="1">
    <citation type="submission" date="2016-03" db="EMBL/GenBank/DDBJ databases">
        <title>Microsymbionts genomes from the relict species Vavilovia formosa (Stev.) Fed.</title>
        <authorList>
            <person name="Kopat V."/>
            <person name="Chirak E."/>
            <person name="Kimeklis A."/>
            <person name="Andronov E."/>
        </authorList>
    </citation>
    <scope>NUCLEOTIDE SEQUENCE [LARGE SCALE GENOMIC DNA]</scope>
    <source>
        <strain evidence="8 9">Vaf07</strain>
    </source>
</reference>
<dbReference type="OrthoDB" id="9778496at2"/>
<dbReference type="SMART" id="SM00304">
    <property type="entry name" value="HAMP"/>
    <property type="match status" value="1"/>
</dbReference>
<feature type="transmembrane region" description="Helical" evidence="6">
    <location>
        <begin position="7"/>
        <end position="28"/>
    </location>
</feature>
<dbReference type="EMBL" id="LVYV01000034">
    <property type="protein sequence ID" value="KZD21998.1"/>
    <property type="molecule type" value="Genomic_DNA"/>
</dbReference>
<dbReference type="GO" id="GO:0016020">
    <property type="term" value="C:membrane"/>
    <property type="evidence" value="ECO:0007669"/>
    <property type="project" value="UniProtKB-SubCell"/>
</dbReference>
<dbReference type="InterPro" id="IPR050482">
    <property type="entry name" value="Sensor_HK_TwoCompSys"/>
</dbReference>
<keyword evidence="2" id="KW-0597">Phosphoprotein</keyword>
<feature type="domain" description="HAMP" evidence="7">
    <location>
        <begin position="184"/>
        <end position="236"/>
    </location>
</feature>
<dbReference type="GO" id="GO:0000155">
    <property type="term" value="F:phosphorelay sensor kinase activity"/>
    <property type="evidence" value="ECO:0007669"/>
    <property type="project" value="InterPro"/>
</dbReference>
<keyword evidence="6" id="KW-0472">Membrane</keyword>
<dbReference type="STRING" id="943830.A4A58_12935"/>
<evidence type="ECO:0000259" key="7">
    <source>
        <dbReference type="PROSITE" id="PS50885"/>
    </source>
</evidence>
<dbReference type="Gene3D" id="6.10.340.10">
    <property type="match status" value="1"/>
</dbReference>
<dbReference type="RefSeq" id="WP_068736186.1">
    <property type="nucleotide sequence ID" value="NZ_LVYV01000034.1"/>
</dbReference>
<dbReference type="InterPro" id="IPR003660">
    <property type="entry name" value="HAMP_dom"/>
</dbReference>
<keyword evidence="9" id="KW-1185">Reference proteome</keyword>
<sequence length="459" mass="49404">MRLLIHLVLRLVAVVLLCLACTIGWILVDAHRTIEADTAASADRVATTLQNLYWRELLWRDGTYRDALLPLPDWKSIATMKVIAPGVCIDFRLGSAPPFDLCSQTEDIGSPAPSWFVSLYGALFGPHATETRPLTVRQRDAGTVQARVDPATAVRQAWRQVTVMVSIAAAMALGISLLAILLIGHALMPARSIVRGLRRLEHGDHRHRLPAFGATEFSHIARAVNDLAGRLAATTAERVALTKRLFQVQEEERRALARDLHDEFGQCLTATAALAAAIETGATPSRPDLADDARAIARITGQMMTTLRSALARLRSQDLEELGLQASLVQLVAQWNANTTRRAVFHLDVTGDLTAVPAEAAVNIYRIAQECLTNAARHGRPQHVHLRVSHGEEVRDAVAVSVEDDGGGDATQAHTASGHGILGIRERIAALGGSLSIGPAAHGIRVAAVIPLLPRQAAA</sequence>
<comment type="caution">
    <text evidence="8">The sequence shown here is derived from an EMBL/GenBank/DDBJ whole genome shotgun (WGS) entry which is preliminary data.</text>
</comment>
<evidence type="ECO:0000313" key="8">
    <source>
        <dbReference type="EMBL" id="KZD21998.1"/>
    </source>
</evidence>
<keyword evidence="3" id="KW-0808">Transferase</keyword>
<dbReference type="PROSITE" id="PS50885">
    <property type="entry name" value="HAMP"/>
    <property type="match status" value="1"/>
</dbReference>
<evidence type="ECO:0000256" key="5">
    <source>
        <dbReference type="ARBA" id="ARBA00023012"/>
    </source>
</evidence>
<dbReference type="Gene3D" id="1.20.5.1930">
    <property type="match status" value="1"/>
</dbReference>
<dbReference type="Pfam" id="PF00672">
    <property type="entry name" value="HAMP"/>
    <property type="match status" value="1"/>
</dbReference>
<keyword evidence="5" id="KW-0902">Two-component regulatory system</keyword>
<evidence type="ECO:0000256" key="6">
    <source>
        <dbReference type="SAM" id="Phobius"/>
    </source>
</evidence>
<dbReference type="GO" id="GO:0046983">
    <property type="term" value="F:protein dimerization activity"/>
    <property type="evidence" value="ECO:0007669"/>
    <property type="project" value="InterPro"/>
</dbReference>
<dbReference type="PANTHER" id="PTHR24421:SF58">
    <property type="entry name" value="SIGNAL TRANSDUCTION HISTIDINE-PROTEIN KINASE_PHOSPHATASE UHPB"/>
    <property type="match status" value="1"/>
</dbReference>
<organism evidence="8 9">
    <name type="scientific">Tardiphaga robiniae</name>
    <dbReference type="NCBI Taxonomy" id="943830"/>
    <lineage>
        <taxon>Bacteria</taxon>
        <taxon>Pseudomonadati</taxon>
        <taxon>Pseudomonadota</taxon>
        <taxon>Alphaproteobacteria</taxon>
        <taxon>Hyphomicrobiales</taxon>
        <taxon>Nitrobacteraceae</taxon>
        <taxon>Tardiphaga</taxon>
    </lineage>
</organism>
<dbReference type="InterPro" id="IPR011712">
    <property type="entry name" value="Sig_transdc_His_kin_sub3_dim/P"/>
</dbReference>
<accession>A0A163YA25</accession>
<keyword evidence="4 8" id="KW-0418">Kinase</keyword>
<comment type="subcellular location">
    <subcellularLocation>
        <location evidence="1">Membrane</location>
    </subcellularLocation>
</comment>
<dbReference type="CDD" id="cd16917">
    <property type="entry name" value="HATPase_UhpB-NarQ-NarX-like"/>
    <property type="match status" value="1"/>
</dbReference>
<evidence type="ECO:0000256" key="2">
    <source>
        <dbReference type="ARBA" id="ARBA00022553"/>
    </source>
</evidence>
<dbReference type="PANTHER" id="PTHR24421">
    <property type="entry name" value="NITRATE/NITRITE SENSOR PROTEIN NARX-RELATED"/>
    <property type="match status" value="1"/>
</dbReference>
<dbReference type="Gene3D" id="3.30.565.10">
    <property type="entry name" value="Histidine kinase-like ATPase, C-terminal domain"/>
    <property type="match status" value="1"/>
</dbReference>
<gene>
    <name evidence="8" type="ORF">A4A58_12935</name>
</gene>
<dbReference type="InterPro" id="IPR003594">
    <property type="entry name" value="HATPase_dom"/>
</dbReference>